<evidence type="ECO:0000256" key="8">
    <source>
        <dbReference type="ARBA" id="ARBA00022840"/>
    </source>
</evidence>
<dbReference type="InterPro" id="IPR050236">
    <property type="entry name" value="Ser_Thr_kinase_AGC"/>
</dbReference>
<keyword evidence="4" id="KW-0723">Serine/threonine-protein kinase</keyword>
<name>A0A8J6DHN0_GALPY</name>
<dbReference type="GO" id="GO:0035556">
    <property type="term" value="P:intracellular signal transduction"/>
    <property type="evidence" value="ECO:0007669"/>
    <property type="project" value="TreeGrafter"/>
</dbReference>
<dbReference type="InterPro" id="IPR008271">
    <property type="entry name" value="Ser/Thr_kinase_AS"/>
</dbReference>
<keyword evidence="8 11" id="KW-0067">ATP-binding</keyword>
<protein>
    <recommendedName>
        <fullName evidence="3">3-phosphoinositide-dependent protein kinase 1</fullName>
        <ecNumber evidence="2">2.7.11.1</ecNumber>
    </recommendedName>
</protein>
<dbReference type="Proteomes" id="UP000700334">
    <property type="component" value="Unassembled WGS sequence"/>
</dbReference>
<comment type="caution">
    <text evidence="14">The sequence shown here is derived from an EMBL/GenBank/DDBJ whole genome shotgun (WGS) entry which is preliminary data.</text>
</comment>
<dbReference type="FunFam" id="1.10.510.10:FF:000405">
    <property type="entry name" value="Mitogen-activated protein kinase"/>
    <property type="match status" value="1"/>
</dbReference>
<keyword evidence="15" id="KW-1185">Reference proteome</keyword>
<feature type="compositionally biased region" description="Pro residues" evidence="12">
    <location>
        <begin position="970"/>
        <end position="989"/>
    </location>
</feature>
<feature type="domain" description="Protein kinase" evidence="13">
    <location>
        <begin position="272"/>
        <end position="1058"/>
    </location>
</feature>
<evidence type="ECO:0000256" key="4">
    <source>
        <dbReference type="ARBA" id="ARBA00022527"/>
    </source>
</evidence>
<dbReference type="PROSITE" id="PS50011">
    <property type="entry name" value="PROTEIN_KINASE_DOM"/>
    <property type="match status" value="1"/>
</dbReference>
<feature type="region of interest" description="Disordered" evidence="12">
    <location>
        <begin position="368"/>
        <end position="388"/>
    </location>
</feature>
<feature type="compositionally biased region" description="Low complexity" evidence="12">
    <location>
        <begin position="247"/>
        <end position="258"/>
    </location>
</feature>
<dbReference type="GO" id="GO:0005524">
    <property type="term" value="F:ATP binding"/>
    <property type="evidence" value="ECO:0007669"/>
    <property type="project" value="UniProtKB-UniRule"/>
</dbReference>
<dbReference type="Gene3D" id="1.10.510.10">
    <property type="entry name" value="Transferase(Phosphotransferase) domain 1"/>
    <property type="match status" value="2"/>
</dbReference>
<dbReference type="InterPro" id="IPR011009">
    <property type="entry name" value="Kinase-like_dom_sf"/>
</dbReference>
<feature type="region of interest" description="Disordered" evidence="12">
    <location>
        <begin position="948"/>
        <end position="989"/>
    </location>
</feature>
<evidence type="ECO:0000256" key="3">
    <source>
        <dbReference type="ARBA" id="ARBA00018538"/>
    </source>
</evidence>
<comment type="catalytic activity">
    <reaction evidence="10">
        <text>L-seryl-[protein] + ATP = O-phospho-L-seryl-[protein] + ADP + H(+)</text>
        <dbReference type="Rhea" id="RHEA:17989"/>
        <dbReference type="Rhea" id="RHEA-COMP:9863"/>
        <dbReference type="Rhea" id="RHEA-COMP:11604"/>
        <dbReference type="ChEBI" id="CHEBI:15378"/>
        <dbReference type="ChEBI" id="CHEBI:29999"/>
        <dbReference type="ChEBI" id="CHEBI:30616"/>
        <dbReference type="ChEBI" id="CHEBI:83421"/>
        <dbReference type="ChEBI" id="CHEBI:456216"/>
        <dbReference type="EC" id="2.7.11.1"/>
    </reaction>
</comment>
<dbReference type="EMBL" id="JAGFMF010012160">
    <property type="protein sequence ID" value="KAG8506393.1"/>
    <property type="molecule type" value="Genomic_DNA"/>
</dbReference>
<accession>A0A8J6DHN0</accession>
<dbReference type="InterPro" id="IPR011993">
    <property type="entry name" value="PH-like_dom_sf"/>
</dbReference>
<evidence type="ECO:0000256" key="10">
    <source>
        <dbReference type="ARBA" id="ARBA00048679"/>
    </source>
</evidence>
<evidence type="ECO:0000256" key="1">
    <source>
        <dbReference type="ARBA" id="ARBA00010006"/>
    </source>
</evidence>
<dbReference type="FunFam" id="2.30.29.30:FF:000126">
    <property type="entry name" value="3-phosphoinositide dependent protein kinase 1"/>
    <property type="match status" value="1"/>
</dbReference>
<feature type="region of interest" description="Disordered" evidence="12">
    <location>
        <begin position="874"/>
        <end position="914"/>
    </location>
</feature>
<feature type="compositionally biased region" description="Polar residues" evidence="12">
    <location>
        <begin position="948"/>
        <end position="959"/>
    </location>
</feature>
<dbReference type="Gene3D" id="2.30.29.30">
    <property type="entry name" value="Pleckstrin-homology domain (PH domain)/Phosphotyrosine-binding domain (PTB)"/>
    <property type="match status" value="1"/>
</dbReference>
<feature type="region of interest" description="Disordered" evidence="12">
    <location>
        <begin position="650"/>
        <end position="692"/>
    </location>
</feature>
<evidence type="ECO:0000259" key="13">
    <source>
        <dbReference type="PROSITE" id="PS50011"/>
    </source>
</evidence>
<comment type="similarity">
    <text evidence="1">Belongs to the protein kinase superfamily. AGC Ser/Thr protein kinase family. PDPK1 subfamily.</text>
</comment>
<keyword evidence="7 14" id="KW-0418">Kinase</keyword>
<dbReference type="OrthoDB" id="347657at2759"/>
<dbReference type="PANTHER" id="PTHR24356">
    <property type="entry name" value="SERINE/THREONINE-PROTEIN KINASE"/>
    <property type="match status" value="1"/>
</dbReference>
<dbReference type="Pfam" id="PF14593">
    <property type="entry name" value="PH_3"/>
    <property type="match status" value="1"/>
</dbReference>
<dbReference type="Gene3D" id="3.30.200.20">
    <property type="entry name" value="Phosphorylase Kinase, domain 1"/>
    <property type="match status" value="1"/>
</dbReference>
<evidence type="ECO:0000256" key="5">
    <source>
        <dbReference type="ARBA" id="ARBA00022679"/>
    </source>
</evidence>
<reference evidence="14" key="1">
    <citation type="journal article" date="2021" name="Evol. Appl.">
        <title>The genome of the Pyrenean desman and the effects of bottlenecks and inbreeding on the genomic landscape of an endangered species.</title>
        <authorList>
            <person name="Escoda L."/>
            <person name="Castresana J."/>
        </authorList>
    </citation>
    <scope>NUCLEOTIDE SEQUENCE</scope>
    <source>
        <strain evidence="14">IBE-C5619</strain>
    </source>
</reference>
<dbReference type="FunFam" id="3.30.200.20:FF:000191">
    <property type="entry name" value="3-phosphoinositide-dependent protein kinase 2-like"/>
    <property type="match status" value="1"/>
</dbReference>
<dbReference type="PROSITE" id="PS00108">
    <property type="entry name" value="PROTEIN_KINASE_ST"/>
    <property type="match status" value="1"/>
</dbReference>
<keyword evidence="6 11" id="KW-0547">Nucleotide-binding</keyword>
<dbReference type="SUPFAM" id="SSF56112">
    <property type="entry name" value="Protein kinase-like (PK-like)"/>
    <property type="match status" value="1"/>
</dbReference>
<feature type="region of interest" description="Disordered" evidence="12">
    <location>
        <begin position="219"/>
        <end position="270"/>
    </location>
</feature>
<dbReference type="InterPro" id="IPR017441">
    <property type="entry name" value="Protein_kinase_ATP_BS"/>
</dbReference>
<keyword evidence="5" id="KW-0808">Transferase</keyword>
<dbReference type="GO" id="GO:0004674">
    <property type="term" value="F:protein serine/threonine kinase activity"/>
    <property type="evidence" value="ECO:0007669"/>
    <property type="project" value="UniProtKB-KW"/>
</dbReference>
<evidence type="ECO:0000313" key="14">
    <source>
        <dbReference type="EMBL" id="KAG8506393.1"/>
    </source>
</evidence>
<dbReference type="PANTHER" id="PTHR24356:SF163">
    <property type="entry name" value="3-PHOSPHOINOSITIDE-DEPENDENT PROTEIN KINASE 1-RELATED"/>
    <property type="match status" value="1"/>
</dbReference>
<gene>
    <name evidence="14" type="ORF">J0S82_010310</name>
</gene>
<proteinExistence type="inferred from homology"/>
<comment type="catalytic activity">
    <reaction evidence="9">
        <text>L-threonyl-[protein] + ATP = O-phospho-L-threonyl-[protein] + ADP + H(+)</text>
        <dbReference type="Rhea" id="RHEA:46608"/>
        <dbReference type="Rhea" id="RHEA-COMP:11060"/>
        <dbReference type="Rhea" id="RHEA-COMP:11605"/>
        <dbReference type="ChEBI" id="CHEBI:15378"/>
        <dbReference type="ChEBI" id="CHEBI:30013"/>
        <dbReference type="ChEBI" id="CHEBI:30616"/>
        <dbReference type="ChEBI" id="CHEBI:61977"/>
        <dbReference type="ChEBI" id="CHEBI:456216"/>
        <dbReference type="EC" id="2.7.11.1"/>
    </reaction>
</comment>
<evidence type="ECO:0000256" key="6">
    <source>
        <dbReference type="ARBA" id="ARBA00022741"/>
    </source>
</evidence>
<dbReference type="SMART" id="SM00220">
    <property type="entry name" value="S_TKc"/>
    <property type="match status" value="1"/>
</dbReference>
<evidence type="ECO:0000256" key="11">
    <source>
        <dbReference type="PROSITE-ProRule" id="PRU10141"/>
    </source>
</evidence>
<dbReference type="InterPro" id="IPR000719">
    <property type="entry name" value="Prot_kinase_dom"/>
</dbReference>
<feature type="binding site" evidence="11">
    <location>
        <position position="301"/>
    </location>
    <ligand>
        <name>ATP</name>
        <dbReference type="ChEBI" id="CHEBI:30616"/>
    </ligand>
</feature>
<evidence type="ECO:0000256" key="2">
    <source>
        <dbReference type="ARBA" id="ARBA00012513"/>
    </source>
</evidence>
<dbReference type="EC" id="2.7.11.1" evidence="2"/>
<dbReference type="SUPFAM" id="SSF50729">
    <property type="entry name" value="PH domain-like"/>
    <property type="match status" value="1"/>
</dbReference>
<dbReference type="InterPro" id="IPR033931">
    <property type="entry name" value="PDK1-typ_PH"/>
</dbReference>
<evidence type="ECO:0000256" key="7">
    <source>
        <dbReference type="ARBA" id="ARBA00022777"/>
    </source>
</evidence>
<organism evidence="14 15">
    <name type="scientific">Galemys pyrenaicus</name>
    <name type="common">Iberian desman</name>
    <name type="synonym">Pyrenean desman</name>
    <dbReference type="NCBI Taxonomy" id="202257"/>
    <lineage>
        <taxon>Eukaryota</taxon>
        <taxon>Metazoa</taxon>
        <taxon>Chordata</taxon>
        <taxon>Craniata</taxon>
        <taxon>Vertebrata</taxon>
        <taxon>Euteleostomi</taxon>
        <taxon>Mammalia</taxon>
        <taxon>Eutheria</taxon>
        <taxon>Laurasiatheria</taxon>
        <taxon>Eulipotyphla</taxon>
        <taxon>Talpidae</taxon>
        <taxon>Galemys</taxon>
    </lineage>
</organism>
<sequence length="1270" mass="136656">MTRARRAALSPSPGPPVAAVCRSGRAAGSRPGVGPCPPVARLRGVSHIASAWRGPLYRTPGLRLEDLQGPGSRLPGSGPSRGWVWGCFLSQPHHGAHRAPHRAHSASSGFLTSSCLGPLRDGEPVVCERGVGTRGLWLHPWLVPPPCCRSPGRGSWFACAHRVASPDRPSCFASPRVPVACSPVPLVLLRPVPAPGQCDAVPVQPSVVLRACPSPSMVRAHTESSAAPGVPGTGRQGPAMDGTAAEPRPSAAPPQHAAQPPPQPRKKRPEDFKFGKILGEGSFSTVVLARELATSREYAIKILEKRHIIKENKAPYVTRERDVMSRLDHPFFVRLYFTFQDDEKLCILLRVPGRASVPCPLLKPSTLRLGSPGHGSGPGRLGAQPSTSARPALPGRFGVLRLLVIRPQAPWEPPRAEVPAMAAPTALHSVSREGVASRRLGHSGTVIGWKTGQGLAGAVTAMALAWTPHCRGLREELAAVARGLAGRRLGSSLTKHPSDFGLSYAKNGELLKYIRKIGSFDETCTRFYTAELVSALEYLHGKGVIHRDLKPENILLNEDMHIQITDFGTAKVLSPDSKQGEAVCGACWPPWATLRPGVAVLARHGALQTLLRSPEGAPCCLRAVLTVPVASTALGLSACAASAFPSAFPTEKQSVGGGQGSPSAGVELAPPPRGNGCPLAGPHPQLAPGEEPPVGPVRCLRKPGRVMGPACVRCQLGSGWRLNRARARSCAPETGGRRGVTPSPLSPARANSFVGTAQYVSPELLTEKSACKRPHDRSPCWACSAPLLRLLTAVSPAPCEAWQLSASGAARLPQALRWASGSCHGVVGLRSSVRLLPRLTLAPSRRFIVLPGRSVGTVTSAVAGAPLCGYPTHTRSAPASGPGSEEADHPGWQWESWEEPPGLHVGSPGLPRGRRRSRVVEAARMEVKVPALSLQHLVCSLPTAQTCGPSAASSTSSWQDCRPSGQGERPAPPPPRPASPPPPAPPPAPWPARNEYLIFQKIIKLEYDFPEKFFPKARDLVEKLLVNLLTFLQVLDATKRLGCEEMAGYGPLKAHPFFESITWENLHHQTPPKLTAYLPAMSEDDEDCYGNYDNLLSQFGCMQVSSSSHSLPAADAGPPPRPGSSIEQYIHGLDAQSFELDLRFSEEEKRLLLEKQASGNPWHQFVENNLILKMGPVDKRKGLFARRRQLLLTEGPHLYYVDPVSRVLKGEIPWSQELRPEAKNFKTFFVHTPSRTYYLMDPSGNAHKWCKKIQEVWRHRYQSPPGAAVQ</sequence>
<evidence type="ECO:0000313" key="15">
    <source>
        <dbReference type="Proteomes" id="UP000700334"/>
    </source>
</evidence>
<dbReference type="AlphaFoldDB" id="A0A8J6DHN0"/>
<dbReference type="Pfam" id="PF00069">
    <property type="entry name" value="Pkinase"/>
    <property type="match status" value="2"/>
</dbReference>
<dbReference type="CDD" id="cd01262">
    <property type="entry name" value="PH_PDK1"/>
    <property type="match status" value="1"/>
</dbReference>
<evidence type="ECO:0000256" key="9">
    <source>
        <dbReference type="ARBA" id="ARBA00047899"/>
    </source>
</evidence>
<evidence type="ECO:0000256" key="12">
    <source>
        <dbReference type="SAM" id="MobiDB-lite"/>
    </source>
</evidence>
<dbReference type="PROSITE" id="PS00107">
    <property type="entry name" value="PROTEIN_KINASE_ATP"/>
    <property type="match status" value="1"/>
</dbReference>